<dbReference type="InterPro" id="IPR036761">
    <property type="entry name" value="TTHA0802/YceI-like_sf"/>
</dbReference>
<dbReference type="PANTHER" id="PTHR34406">
    <property type="entry name" value="PROTEIN YCEI"/>
    <property type="match status" value="1"/>
</dbReference>
<dbReference type="InterPro" id="IPR007372">
    <property type="entry name" value="Lipid/polyisoprenoid-bd_YceI"/>
</dbReference>
<reference evidence="4" key="1">
    <citation type="journal article" date="2019" name="Int. J. Syst. Evol. Microbiol.">
        <title>The Global Catalogue of Microorganisms (GCM) 10K type strain sequencing project: providing services to taxonomists for standard genome sequencing and annotation.</title>
        <authorList>
            <consortium name="The Broad Institute Genomics Platform"/>
            <consortium name="The Broad Institute Genome Sequencing Center for Infectious Disease"/>
            <person name="Wu L."/>
            <person name="Ma J."/>
        </authorList>
    </citation>
    <scope>NUCLEOTIDE SEQUENCE [LARGE SCALE GENOMIC DNA]</scope>
    <source>
        <strain evidence="4">KLKA75</strain>
    </source>
</reference>
<evidence type="ECO:0000256" key="1">
    <source>
        <dbReference type="ARBA" id="ARBA00008812"/>
    </source>
</evidence>
<evidence type="ECO:0000313" key="3">
    <source>
        <dbReference type="EMBL" id="MFC4911283.1"/>
    </source>
</evidence>
<dbReference type="SUPFAM" id="SSF101874">
    <property type="entry name" value="YceI-like"/>
    <property type="match status" value="1"/>
</dbReference>
<proteinExistence type="inferred from homology"/>
<gene>
    <name evidence="3" type="ORF">ACFPCY_28525</name>
</gene>
<evidence type="ECO:0000313" key="4">
    <source>
        <dbReference type="Proteomes" id="UP001595872"/>
    </source>
</evidence>
<sequence length="194" mass="20463">MTTGTVEIPGYVAGTWTVDAVHSTVGFAVRHLMISKVRGRFGDFEATVTTGADPLDSSVTATVRMDSVDTGNAQRDEHLRTAEYFGVEEHPTMEFRSTGLRPARGEGRFELDGDLTIKGVTRPVTFDLELGGFGPDAFDPDGGGSRAGFVATGVINRTDFGVDTNMPIPGGVALGEKVEITIEIEAVLNAAAGV</sequence>
<dbReference type="Pfam" id="PF04264">
    <property type="entry name" value="YceI"/>
    <property type="match status" value="1"/>
</dbReference>
<comment type="caution">
    <text evidence="3">The sequence shown here is derived from an EMBL/GenBank/DDBJ whole genome shotgun (WGS) entry which is preliminary data.</text>
</comment>
<evidence type="ECO:0000259" key="2">
    <source>
        <dbReference type="SMART" id="SM00867"/>
    </source>
</evidence>
<accession>A0ABV9U494</accession>
<keyword evidence="4" id="KW-1185">Reference proteome</keyword>
<protein>
    <submittedName>
        <fullName evidence="3">YceI family protein</fullName>
    </submittedName>
</protein>
<feature type="domain" description="Lipid/polyisoprenoid-binding YceI-like" evidence="2">
    <location>
        <begin position="15"/>
        <end position="187"/>
    </location>
</feature>
<comment type="similarity">
    <text evidence="1">Belongs to the UPF0312 family.</text>
</comment>
<organism evidence="3 4">
    <name type="scientific">Actinomadura gamaensis</name>
    <dbReference type="NCBI Taxonomy" id="1763541"/>
    <lineage>
        <taxon>Bacteria</taxon>
        <taxon>Bacillati</taxon>
        <taxon>Actinomycetota</taxon>
        <taxon>Actinomycetes</taxon>
        <taxon>Streptosporangiales</taxon>
        <taxon>Thermomonosporaceae</taxon>
        <taxon>Actinomadura</taxon>
    </lineage>
</organism>
<dbReference type="SMART" id="SM00867">
    <property type="entry name" value="YceI"/>
    <property type="match status" value="1"/>
</dbReference>
<dbReference type="RefSeq" id="WP_378260030.1">
    <property type="nucleotide sequence ID" value="NZ_JBHSIT010000009.1"/>
</dbReference>
<dbReference type="EMBL" id="JBHSIT010000009">
    <property type="protein sequence ID" value="MFC4911283.1"/>
    <property type="molecule type" value="Genomic_DNA"/>
</dbReference>
<dbReference type="Proteomes" id="UP001595872">
    <property type="component" value="Unassembled WGS sequence"/>
</dbReference>
<dbReference type="Gene3D" id="2.40.128.110">
    <property type="entry name" value="Lipid/polyisoprenoid-binding, YceI-like"/>
    <property type="match status" value="1"/>
</dbReference>
<dbReference type="PANTHER" id="PTHR34406:SF1">
    <property type="entry name" value="PROTEIN YCEI"/>
    <property type="match status" value="1"/>
</dbReference>
<name>A0ABV9U494_9ACTN</name>